<reference evidence="3" key="4">
    <citation type="submission" date="2025-09" db="UniProtKB">
        <authorList>
            <consortium name="Ensembl"/>
        </authorList>
    </citation>
    <scope>IDENTIFICATION</scope>
</reference>
<feature type="compositionally biased region" description="Basic residues" evidence="1">
    <location>
        <begin position="8"/>
        <end position="22"/>
    </location>
</feature>
<dbReference type="STRING" id="7719.ENSCINP00000007789"/>
<dbReference type="InParanoid" id="F6TIT7"/>
<organism evidence="3 4">
    <name type="scientific">Ciona intestinalis</name>
    <name type="common">Transparent sea squirt</name>
    <name type="synonym">Ascidia intestinalis</name>
    <dbReference type="NCBI Taxonomy" id="7719"/>
    <lineage>
        <taxon>Eukaryota</taxon>
        <taxon>Metazoa</taxon>
        <taxon>Chordata</taxon>
        <taxon>Tunicata</taxon>
        <taxon>Ascidiacea</taxon>
        <taxon>Phlebobranchia</taxon>
        <taxon>Cionidae</taxon>
        <taxon>Ciona</taxon>
    </lineage>
</organism>
<evidence type="ECO:0000256" key="1">
    <source>
        <dbReference type="SAM" id="MobiDB-lite"/>
    </source>
</evidence>
<evidence type="ECO:0000259" key="2">
    <source>
        <dbReference type="PROSITE" id="PS50105"/>
    </source>
</evidence>
<dbReference type="CDD" id="cd09510">
    <property type="entry name" value="SAM_aveugle-like"/>
    <property type="match status" value="1"/>
</dbReference>
<evidence type="ECO:0000313" key="3">
    <source>
        <dbReference type="Ensembl" id="ENSCINP00000007789.3"/>
    </source>
</evidence>
<dbReference type="Pfam" id="PF07647">
    <property type="entry name" value="SAM_2"/>
    <property type="match status" value="1"/>
</dbReference>
<dbReference type="RefSeq" id="XP_009859060.1">
    <property type="nucleotide sequence ID" value="XM_009860758.3"/>
</dbReference>
<dbReference type="InterPro" id="IPR052268">
    <property type="entry name" value="SAM_domain-containing_protein"/>
</dbReference>
<accession>A0A1W3JE30</accession>
<feature type="region of interest" description="Disordered" evidence="1">
    <location>
        <begin position="1"/>
        <end position="53"/>
    </location>
</feature>
<dbReference type="PANTHER" id="PTHR20843">
    <property type="entry name" value="STERILE ALPHA MOTIF DOMAIN CONTAINING PROTEIN 10"/>
    <property type="match status" value="1"/>
</dbReference>
<dbReference type="GeneID" id="100185034"/>
<dbReference type="EMBL" id="EAAA01002543">
    <property type="status" value="NOT_ANNOTATED_CDS"/>
    <property type="molecule type" value="Genomic_DNA"/>
</dbReference>
<name>F6TIT7_CIOIN</name>
<dbReference type="AlphaFoldDB" id="F6TIT7"/>
<sequence length="181" mass="20430">MSLPQPYHQRHHSAGNQSKRRTASQGGSLDVGETSSGRRRPGSESDVLESRGADVTLRHQDSLMLAYHHRPSVVASHNTALAGLNAPIRQTKPVHVWTQTEVCKWLKRHLPEDQAHYTELFAYHDITGKTLLGLNEIKLTRMGVCDTGHRNNILHEILKLQMKDYMQCFKGLQTAGMFDIQ</sequence>
<feature type="domain" description="SAM" evidence="2">
    <location>
        <begin position="97"/>
        <end position="163"/>
    </location>
</feature>
<dbReference type="Gene3D" id="1.10.150.50">
    <property type="entry name" value="Transcription Factor, Ets-1"/>
    <property type="match status" value="1"/>
</dbReference>
<dbReference type="InterPro" id="IPR013761">
    <property type="entry name" value="SAM/pointed_sf"/>
</dbReference>
<dbReference type="PANTHER" id="PTHR20843:SF0">
    <property type="entry name" value="PROTEIN AVEUGLE"/>
    <property type="match status" value="1"/>
</dbReference>
<dbReference type="SMART" id="SM00454">
    <property type="entry name" value="SAM"/>
    <property type="match status" value="1"/>
</dbReference>
<keyword evidence="4" id="KW-1185">Reference proteome</keyword>
<dbReference type="GeneTree" id="ENSGT00390000008161"/>
<dbReference type="PROSITE" id="PS50105">
    <property type="entry name" value="SAM_DOMAIN"/>
    <property type="match status" value="1"/>
</dbReference>
<reference evidence="3" key="3">
    <citation type="submission" date="2025-08" db="UniProtKB">
        <authorList>
            <consortium name="Ensembl"/>
        </authorList>
    </citation>
    <scope>IDENTIFICATION</scope>
</reference>
<dbReference type="GO" id="GO:0009898">
    <property type="term" value="C:cytoplasmic side of plasma membrane"/>
    <property type="evidence" value="ECO:0000318"/>
    <property type="project" value="GO_Central"/>
</dbReference>
<accession>F6TIT7</accession>
<dbReference type="KEGG" id="cin:100185034"/>
<gene>
    <name evidence="3" type="primary">LOC100185034</name>
</gene>
<reference evidence="3" key="2">
    <citation type="journal article" date="2008" name="Genome Biol.">
        <title>Improved genome assembly and evidence-based global gene model set for the chordate Ciona intestinalis: new insight into intron and operon populations.</title>
        <authorList>
            <person name="Satou Y."/>
            <person name="Mineta K."/>
            <person name="Ogasawara M."/>
            <person name="Sasakura Y."/>
            <person name="Shoguchi E."/>
            <person name="Ueno K."/>
            <person name="Yamada L."/>
            <person name="Matsumoto J."/>
            <person name="Wasserscheid J."/>
            <person name="Dewar K."/>
            <person name="Wiley G.B."/>
            <person name="Macmil S.L."/>
            <person name="Roe B.A."/>
            <person name="Zeller R.W."/>
            <person name="Hastings K.E."/>
            <person name="Lemaire P."/>
            <person name="Lindquist E."/>
            <person name="Endo T."/>
            <person name="Hotta K."/>
            <person name="Inaba K."/>
        </authorList>
    </citation>
    <scope>NUCLEOTIDE SEQUENCE [LARGE SCALE GENOMIC DNA]</scope>
    <source>
        <strain evidence="3">wild type</strain>
    </source>
</reference>
<dbReference type="InterPro" id="IPR039144">
    <property type="entry name" value="Aveugle-like_SAM_dom"/>
</dbReference>
<dbReference type="OMA" id="FAYHDIT"/>
<dbReference type="OrthoDB" id="434324at2759"/>
<dbReference type="HOGENOM" id="CLU_127736_0_0_1"/>
<dbReference type="SUPFAM" id="SSF47769">
    <property type="entry name" value="SAM/Pointed domain"/>
    <property type="match status" value="1"/>
</dbReference>
<evidence type="ECO:0000313" key="4">
    <source>
        <dbReference type="Proteomes" id="UP000008144"/>
    </source>
</evidence>
<reference evidence="4" key="1">
    <citation type="journal article" date="2002" name="Science">
        <title>The draft genome of Ciona intestinalis: insights into chordate and vertebrate origins.</title>
        <authorList>
            <person name="Dehal P."/>
            <person name="Satou Y."/>
            <person name="Campbell R.K."/>
            <person name="Chapman J."/>
            <person name="Degnan B."/>
            <person name="De Tomaso A."/>
            <person name="Davidson B."/>
            <person name="Di Gregorio A."/>
            <person name="Gelpke M."/>
            <person name="Goodstein D.M."/>
            <person name="Harafuji N."/>
            <person name="Hastings K.E."/>
            <person name="Ho I."/>
            <person name="Hotta K."/>
            <person name="Huang W."/>
            <person name="Kawashima T."/>
            <person name="Lemaire P."/>
            <person name="Martinez D."/>
            <person name="Meinertzhagen I.A."/>
            <person name="Necula S."/>
            <person name="Nonaka M."/>
            <person name="Putnam N."/>
            <person name="Rash S."/>
            <person name="Saiga H."/>
            <person name="Satake M."/>
            <person name="Terry A."/>
            <person name="Yamada L."/>
            <person name="Wang H.G."/>
            <person name="Awazu S."/>
            <person name="Azumi K."/>
            <person name="Boore J."/>
            <person name="Branno M."/>
            <person name="Chin-Bow S."/>
            <person name="DeSantis R."/>
            <person name="Doyle S."/>
            <person name="Francino P."/>
            <person name="Keys D.N."/>
            <person name="Haga S."/>
            <person name="Hayashi H."/>
            <person name="Hino K."/>
            <person name="Imai K.S."/>
            <person name="Inaba K."/>
            <person name="Kano S."/>
            <person name="Kobayashi K."/>
            <person name="Kobayashi M."/>
            <person name="Lee B.I."/>
            <person name="Makabe K.W."/>
            <person name="Manohar C."/>
            <person name="Matassi G."/>
            <person name="Medina M."/>
            <person name="Mochizuki Y."/>
            <person name="Mount S."/>
            <person name="Morishita T."/>
            <person name="Miura S."/>
            <person name="Nakayama A."/>
            <person name="Nishizaka S."/>
            <person name="Nomoto H."/>
            <person name="Ohta F."/>
            <person name="Oishi K."/>
            <person name="Rigoutsos I."/>
            <person name="Sano M."/>
            <person name="Sasaki A."/>
            <person name="Sasakura Y."/>
            <person name="Shoguchi E."/>
            <person name="Shin-i T."/>
            <person name="Spagnuolo A."/>
            <person name="Stainier D."/>
            <person name="Suzuki M.M."/>
            <person name="Tassy O."/>
            <person name="Takatori N."/>
            <person name="Tokuoka M."/>
            <person name="Yagi K."/>
            <person name="Yoshizaki F."/>
            <person name="Wada S."/>
            <person name="Zhang C."/>
            <person name="Hyatt P.D."/>
            <person name="Larimer F."/>
            <person name="Detter C."/>
            <person name="Doggett N."/>
            <person name="Glavina T."/>
            <person name="Hawkins T."/>
            <person name="Richardson P."/>
            <person name="Lucas S."/>
            <person name="Kohara Y."/>
            <person name="Levine M."/>
            <person name="Satoh N."/>
            <person name="Rokhsar D.S."/>
        </authorList>
    </citation>
    <scope>NUCLEOTIDE SEQUENCE [LARGE SCALE GENOMIC DNA]</scope>
</reference>
<dbReference type="GO" id="GO:0007169">
    <property type="term" value="P:cell surface receptor protein tyrosine kinase signaling pathway"/>
    <property type="evidence" value="ECO:0000318"/>
    <property type="project" value="GO_Central"/>
</dbReference>
<dbReference type="InterPro" id="IPR001660">
    <property type="entry name" value="SAM"/>
</dbReference>
<dbReference type="Ensembl" id="ENSCINT00000007789.3">
    <property type="protein sequence ID" value="ENSCINP00000007789.3"/>
    <property type="gene ID" value="ENSCING00000003778.3"/>
</dbReference>
<dbReference type="Proteomes" id="UP000008144">
    <property type="component" value="Chromosome 7"/>
</dbReference>
<proteinExistence type="predicted"/>
<protein>
    <submittedName>
        <fullName evidence="3">Sterile alpha motif domain-containing protein 12-like</fullName>
    </submittedName>
</protein>